<organism evidence="3 4">
    <name type="scientific">Carnegiea gigantea</name>
    <dbReference type="NCBI Taxonomy" id="171969"/>
    <lineage>
        <taxon>Eukaryota</taxon>
        <taxon>Viridiplantae</taxon>
        <taxon>Streptophyta</taxon>
        <taxon>Embryophyta</taxon>
        <taxon>Tracheophyta</taxon>
        <taxon>Spermatophyta</taxon>
        <taxon>Magnoliopsida</taxon>
        <taxon>eudicotyledons</taxon>
        <taxon>Gunneridae</taxon>
        <taxon>Pentapetalae</taxon>
        <taxon>Caryophyllales</taxon>
        <taxon>Cactineae</taxon>
        <taxon>Cactaceae</taxon>
        <taxon>Cactoideae</taxon>
        <taxon>Echinocereeae</taxon>
        <taxon>Carnegiea</taxon>
    </lineage>
</organism>
<evidence type="ECO:0000313" key="3">
    <source>
        <dbReference type="EMBL" id="KAJ8420772.1"/>
    </source>
</evidence>
<dbReference type="PANTHER" id="PTHR44094">
    <property type="entry name" value="DNAJ HEAT SHOCK N-TERMINAL DOMAIN-CONTAINING PROTEIN"/>
    <property type="match status" value="1"/>
</dbReference>
<evidence type="ECO:0000259" key="2">
    <source>
        <dbReference type="Pfam" id="PF14308"/>
    </source>
</evidence>
<dbReference type="InterPro" id="IPR026894">
    <property type="entry name" value="DnaJ_X"/>
</dbReference>
<accession>A0A9Q1GH16</accession>
<keyword evidence="4" id="KW-1185">Reference proteome</keyword>
<comment type="caution">
    <text evidence="3">The sequence shown here is derived from an EMBL/GenBank/DDBJ whole genome shotgun (WGS) entry which is preliminary data.</text>
</comment>
<feature type="domain" description="DNAJ-containing protein X-domain" evidence="2">
    <location>
        <begin position="5"/>
        <end position="199"/>
    </location>
</feature>
<dbReference type="Proteomes" id="UP001153076">
    <property type="component" value="Unassembled WGS sequence"/>
</dbReference>
<gene>
    <name evidence="3" type="ORF">Cgig2_000522</name>
</gene>
<reference evidence="3" key="1">
    <citation type="submission" date="2022-04" db="EMBL/GenBank/DDBJ databases">
        <title>Carnegiea gigantea Genome sequencing and assembly v2.</title>
        <authorList>
            <person name="Copetti D."/>
            <person name="Sanderson M.J."/>
            <person name="Burquez A."/>
            <person name="Wojciechowski M.F."/>
        </authorList>
    </citation>
    <scope>NUCLEOTIDE SEQUENCE</scope>
    <source>
        <strain evidence="3">SGP5-SGP5p</strain>
        <tissue evidence="3">Aerial part</tissue>
    </source>
</reference>
<dbReference type="EMBL" id="JAKOGI010003167">
    <property type="protein sequence ID" value="KAJ8420772.1"/>
    <property type="molecule type" value="Genomic_DNA"/>
</dbReference>
<dbReference type="OrthoDB" id="10250354at2759"/>
<sequence>MQGVQREREEKLARKLKEFLNRYVRGDKEGFIYRAESEAKRLSDAAFGAEILSSIGYVYTRQAAQELGKKTMYLGVPFVAEWVRYKGHIWKSQVTAAKGAFQLLQLQEDCRRQFKMDGTGPSNDFESHIRLNKDTLMNSLWKLNVVDIEMTLLHVCHMVLQEKSIKKEELKARAVALKILGRIFQRGKLTQEAEVQKKKTIADTSDDGSDSDTSSEDDSSRMLSYRTPIFSQARNWKAIQMSL</sequence>
<protein>
    <recommendedName>
        <fullName evidence="2">DNAJ-containing protein X-domain domain-containing protein</fullName>
    </recommendedName>
</protein>
<dbReference type="InterPro" id="IPR052423">
    <property type="entry name" value="EMIR"/>
</dbReference>
<dbReference type="PANTHER" id="PTHR44094:SF14">
    <property type="entry name" value="DNAJ HEAT SHOCK N-TERMINAL DOMAIN-CONTAINING PROTEIN"/>
    <property type="match status" value="1"/>
</dbReference>
<evidence type="ECO:0000256" key="1">
    <source>
        <dbReference type="SAM" id="MobiDB-lite"/>
    </source>
</evidence>
<feature type="region of interest" description="Disordered" evidence="1">
    <location>
        <begin position="198"/>
        <end position="220"/>
    </location>
</feature>
<name>A0A9Q1GH16_9CARY</name>
<proteinExistence type="predicted"/>
<dbReference type="AlphaFoldDB" id="A0A9Q1GH16"/>
<feature type="compositionally biased region" description="Acidic residues" evidence="1">
    <location>
        <begin position="204"/>
        <end position="217"/>
    </location>
</feature>
<evidence type="ECO:0000313" key="4">
    <source>
        <dbReference type="Proteomes" id="UP001153076"/>
    </source>
</evidence>
<dbReference type="Pfam" id="PF14308">
    <property type="entry name" value="DnaJ-X"/>
    <property type="match status" value="1"/>
</dbReference>